<evidence type="ECO:0000313" key="1">
    <source>
        <dbReference type="EMBL" id="GAH70763.1"/>
    </source>
</evidence>
<protein>
    <submittedName>
        <fullName evidence="1">Uncharacterized protein</fullName>
    </submittedName>
</protein>
<organism evidence="1">
    <name type="scientific">marine sediment metagenome</name>
    <dbReference type="NCBI Taxonomy" id="412755"/>
    <lineage>
        <taxon>unclassified sequences</taxon>
        <taxon>metagenomes</taxon>
        <taxon>ecological metagenomes</taxon>
    </lineage>
</organism>
<comment type="caution">
    <text evidence="1">The sequence shown here is derived from an EMBL/GenBank/DDBJ whole genome shotgun (WGS) entry which is preliminary data.</text>
</comment>
<accession>X1JLV8</accession>
<name>X1JLV8_9ZZZZ</name>
<dbReference type="EMBL" id="BARU01031094">
    <property type="protein sequence ID" value="GAH70763.1"/>
    <property type="molecule type" value="Genomic_DNA"/>
</dbReference>
<sequence>MARRTAILLSLVALGLLLFGCVNYEQTVKVEPTGAGEAEIYYWFQPGSF</sequence>
<proteinExistence type="predicted"/>
<feature type="non-terminal residue" evidence="1">
    <location>
        <position position="49"/>
    </location>
</feature>
<reference evidence="1" key="1">
    <citation type="journal article" date="2014" name="Front. Microbiol.">
        <title>High frequency of phylogenetically diverse reductive dehalogenase-homologous genes in deep subseafloor sedimentary metagenomes.</title>
        <authorList>
            <person name="Kawai M."/>
            <person name="Futagami T."/>
            <person name="Toyoda A."/>
            <person name="Takaki Y."/>
            <person name="Nishi S."/>
            <person name="Hori S."/>
            <person name="Arai W."/>
            <person name="Tsubouchi T."/>
            <person name="Morono Y."/>
            <person name="Uchiyama I."/>
            <person name="Ito T."/>
            <person name="Fujiyama A."/>
            <person name="Inagaki F."/>
            <person name="Takami H."/>
        </authorList>
    </citation>
    <scope>NUCLEOTIDE SEQUENCE</scope>
    <source>
        <strain evidence="1">Expedition CK06-06</strain>
    </source>
</reference>
<gene>
    <name evidence="1" type="ORF">S03H2_49231</name>
</gene>
<dbReference type="PROSITE" id="PS51257">
    <property type="entry name" value="PROKAR_LIPOPROTEIN"/>
    <property type="match status" value="1"/>
</dbReference>
<dbReference type="AlphaFoldDB" id="X1JLV8"/>